<keyword evidence="3" id="KW-1185">Reference proteome</keyword>
<feature type="region of interest" description="Disordered" evidence="1">
    <location>
        <begin position="1"/>
        <end position="82"/>
    </location>
</feature>
<sequence length="100" mass="11013">MSGKPIRRLPSQSEEETAGPLRPLISPTGHTWDTSAELQHVSGKEQKGTLKDMLSKPLDGQERGLPPPVRQGMPPEDEDSEGPIICCFLETFFASLRDDL</sequence>
<protein>
    <submittedName>
        <fullName evidence="2">Uncharacterized protein</fullName>
    </submittedName>
</protein>
<comment type="caution">
    <text evidence="2">The sequence shown here is derived from an EMBL/GenBank/DDBJ whole genome shotgun (WGS) entry which is preliminary data.</text>
</comment>
<evidence type="ECO:0000313" key="2">
    <source>
        <dbReference type="EMBL" id="KAJ1139244.1"/>
    </source>
</evidence>
<evidence type="ECO:0000313" key="3">
    <source>
        <dbReference type="Proteomes" id="UP001066276"/>
    </source>
</evidence>
<proteinExistence type="predicted"/>
<accession>A0AAV7QFS6</accession>
<reference evidence="2" key="1">
    <citation type="journal article" date="2022" name="bioRxiv">
        <title>Sequencing and chromosome-scale assembly of the giantPleurodeles waltlgenome.</title>
        <authorList>
            <person name="Brown T."/>
            <person name="Elewa A."/>
            <person name="Iarovenko S."/>
            <person name="Subramanian E."/>
            <person name="Araus A.J."/>
            <person name="Petzold A."/>
            <person name="Susuki M."/>
            <person name="Suzuki K.-i.T."/>
            <person name="Hayashi T."/>
            <person name="Toyoda A."/>
            <person name="Oliveira C."/>
            <person name="Osipova E."/>
            <person name="Leigh N.D."/>
            <person name="Simon A."/>
            <person name="Yun M.H."/>
        </authorList>
    </citation>
    <scope>NUCLEOTIDE SEQUENCE</scope>
    <source>
        <strain evidence="2">20211129_DDA</strain>
        <tissue evidence="2">Liver</tissue>
    </source>
</reference>
<gene>
    <name evidence="2" type="ORF">NDU88_005619</name>
</gene>
<name>A0AAV7QFS6_PLEWA</name>
<dbReference type="Proteomes" id="UP001066276">
    <property type="component" value="Chromosome 6"/>
</dbReference>
<dbReference type="AlphaFoldDB" id="A0AAV7QFS6"/>
<feature type="compositionally biased region" description="Basic and acidic residues" evidence="1">
    <location>
        <begin position="42"/>
        <end position="62"/>
    </location>
</feature>
<feature type="compositionally biased region" description="Polar residues" evidence="1">
    <location>
        <begin position="28"/>
        <end position="37"/>
    </location>
</feature>
<dbReference type="EMBL" id="JANPWB010000010">
    <property type="protein sequence ID" value="KAJ1139244.1"/>
    <property type="molecule type" value="Genomic_DNA"/>
</dbReference>
<organism evidence="2 3">
    <name type="scientific">Pleurodeles waltl</name>
    <name type="common">Iberian ribbed newt</name>
    <dbReference type="NCBI Taxonomy" id="8319"/>
    <lineage>
        <taxon>Eukaryota</taxon>
        <taxon>Metazoa</taxon>
        <taxon>Chordata</taxon>
        <taxon>Craniata</taxon>
        <taxon>Vertebrata</taxon>
        <taxon>Euteleostomi</taxon>
        <taxon>Amphibia</taxon>
        <taxon>Batrachia</taxon>
        <taxon>Caudata</taxon>
        <taxon>Salamandroidea</taxon>
        <taxon>Salamandridae</taxon>
        <taxon>Pleurodelinae</taxon>
        <taxon>Pleurodeles</taxon>
    </lineage>
</organism>
<evidence type="ECO:0000256" key="1">
    <source>
        <dbReference type="SAM" id="MobiDB-lite"/>
    </source>
</evidence>